<feature type="chain" id="PRO_5041318133" evidence="4">
    <location>
        <begin position="27"/>
        <end position="142"/>
    </location>
</feature>
<accession>A0AA36BQE5</accession>
<dbReference type="Proteomes" id="UP001162480">
    <property type="component" value="Chromosome 21"/>
</dbReference>
<keyword evidence="3" id="KW-0472">Membrane</keyword>
<keyword evidence="1 4" id="KW-0732">Signal</keyword>
<dbReference type="InterPro" id="IPR045860">
    <property type="entry name" value="Snake_toxin-like_sf"/>
</dbReference>
<evidence type="ECO:0000256" key="1">
    <source>
        <dbReference type="ARBA" id="ARBA00022729"/>
    </source>
</evidence>
<feature type="signal peptide" evidence="4">
    <location>
        <begin position="1"/>
        <end position="26"/>
    </location>
</feature>
<proteinExistence type="predicted"/>
<dbReference type="PANTHER" id="PTHR10036:SF3">
    <property type="entry name" value="PROTEIN SLEEPLESS-RELATED"/>
    <property type="match status" value="1"/>
</dbReference>
<protein>
    <submittedName>
        <fullName evidence="5">Uncharacterized protein</fullName>
    </submittedName>
</protein>
<dbReference type="SUPFAM" id="SSF57302">
    <property type="entry name" value="Snake toxin-like"/>
    <property type="match status" value="1"/>
</dbReference>
<sequence length="142" mass="15526">MITSGCRHTLISGLILLLLGPDCISSLKCYECDNELTNNFCMSDLNLHECGPALDTCQTIVAYSDVSEKLSIIKTCSVNASCHIQKQENKDIPCDKNQNKWICTSCCHEDGCNISGQQFVQSSFSVLQLLIVSLFATIVVVG</sequence>
<reference evidence="5" key="1">
    <citation type="submission" date="2023-08" db="EMBL/GenBank/DDBJ databases">
        <authorList>
            <person name="Alioto T."/>
            <person name="Alioto T."/>
            <person name="Gomez Garrido J."/>
        </authorList>
    </citation>
    <scope>NUCLEOTIDE SEQUENCE</scope>
</reference>
<feature type="transmembrane region" description="Helical" evidence="3">
    <location>
        <begin position="122"/>
        <end position="141"/>
    </location>
</feature>
<keyword evidence="2" id="KW-1015">Disulfide bond</keyword>
<dbReference type="CDD" id="cd00117">
    <property type="entry name" value="TFP"/>
    <property type="match status" value="1"/>
</dbReference>
<evidence type="ECO:0000256" key="3">
    <source>
        <dbReference type="SAM" id="Phobius"/>
    </source>
</evidence>
<dbReference type="AlphaFoldDB" id="A0AA36BQE5"/>
<gene>
    <name evidence="5" type="ORF">OCTVUL_1B014014</name>
</gene>
<evidence type="ECO:0000313" key="6">
    <source>
        <dbReference type="Proteomes" id="UP001162480"/>
    </source>
</evidence>
<name>A0AA36BQE5_OCTVU</name>
<keyword evidence="3" id="KW-1133">Transmembrane helix</keyword>
<evidence type="ECO:0000256" key="2">
    <source>
        <dbReference type="ARBA" id="ARBA00023157"/>
    </source>
</evidence>
<dbReference type="EMBL" id="OX597834">
    <property type="protein sequence ID" value="CAI9738429.1"/>
    <property type="molecule type" value="Genomic_DNA"/>
</dbReference>
<dbReference type="PANTHER" id="PTHR10036">
    <property type="entry name" value="CD59 GLYCOPROTEIN"/>
    <property type="match status" value="1"/>
</dbReference>
<evidence type="ECO:0000313" key="5">
    <source>
        <dbReference type="EMBL" id="CAI9738429.1"/>
    </source>
</evidence>
<keyword evidence="3" id="KW-0812">Transmembrane</keyword>
<keyword evidence="6" id="KW-1185">Reference proteome</keyword>
<organism evidence="5 6">
    <name type="scientific">Octopus vulgaris</name>
    <name type="common">Common octopus</name>
    <dbReference type="NCBI Taxonomy" id="6645"/>
    <lineage>
        <taxon>Eukaryota</taxon>
        <taxon>Metazoa</taxon>
        <taxon>Spiralia</taxon>
        <taxon>Lophotrochozoa</taxon>
        <taxon>Mollusca</taxon>
        <taxon>Cephalopoda</taxon>
        <taxon>Coleoidea</taxon>
        <taxon>Octopodiformes</taxon>
        <taxon>Octopoda</taxon>
        <taxon>Incirrata</taxon>
        <taxon>Octopodidae</taxon>
        <taxon>Octopus</taxon>
    </lineage>
</organism>
<evidence type="ECO:0000256" key="4">
    <source>
        <dbReference type="SAM" id="SignalP"/>
    </source>
</evidence>